<dbReference type="EMBL" id="JARFPL010000024">
    <property type="protein sequence ID" value="MDF0593570.1"/>
    <property type="molecule type" value="Genomic_DNA"/>
</dbReference>
<evidence type="ECO:0000313" key="7">
    <source>
        <dbReference type="Proteomes" id="UP001215956"/>
    </source>
</evidence>
<keyword evidence="2" id="KW-1277">Toxin-antitoxin system</keyword>
<proteinExistence type="predicted"/>
<dbReference type="PANTHER" id="PTHR34139:SF1">
    <property type="entry name" value="RNASE MJ1380-RELATED"/>
    <property type="match status" value="1"/>
</dbReference>
<accession>A0ABT5XFS6</accession>
<evidence type="ECO:0000256" key="2">
    <source>
        <dbReference type="ARBA" id="ARBA00022649"/>
    </source>
</evidence>
<evidence type="ECO:0000256" key="3">
    <source>
        <dbReference type="ARBA" id="ARBA00022722"/>
    </source>
</evidence>
<evidence type="ECO:0000256" key="4">
    <source>
        <dbReference type="ARBA" id="ARBA00022741"/>
    </source>
</evidence>
<name>A0ABT5XFS6_9EURY</name>
<comment type="caution">
    <text evidence="6">The sequence shown here is derived from an EMBL/GenBank/DDBJ whole genome shotgun (WGS) entry which is preliminary data.</text>
</comment>
<dbReference type="Proteomes" id="UP001215956">
    <property type="component" value="Unassembled WGS sequence"/>
</dbReference>
<sequence>MSRDYRLYLEDMQISCRKLLRYAENLDFDLFASDEVVHDAVVYNLVVLGEAAKQVPPHSRKRYPEVQWRKIAGLRDISVHRYFSLDEEIIWDILQNEVLPLLDKLDQIMDDEEND</sequence>
<reference evidence="6 7" key="1">
    <citation type="submission" date="2023-03" db="EMBL/GenBank/DDBJ databases">
        <title>Whole genome sequencing of Methanotrichaceae archaeon M04Ac.</title>
        <authorList>
            <person name="Khomyakova M.A."/>
            <person name="Merkel A.Y."/>
            <person name="Slobodkin A.I."/>
        </authorList>
    </citation>
    <scope>NUCLEOTIDE SEQUENCE [LARGE SCALE GENOMIC DNA]</scope>
    <source>
        <strain evidence="6 7">M04Ac</strain>
    </source>
</reference>
<evidence type="ECO:0000256" key="5">
    <source>
        <dbReference type="ARBA" id="ARBA00022801"/>
    </source>
</evidence>
<keyword evidence="5" id="KW-0378">Hydrolase</keyword>
<dbReference type="Pfam" id="PF01934">
    <property type="entry name" value="HepT-like"/>
    <property type="match status" value="1"/>
</dbReference>
<gene>
    <name evidence="6" type="ORF">P0O24_08245</name>
</gene>
<dbReference type="RefSeq" id="WP_316969275.1">
    <property type="nucleotide sequence ID" value="NZ_JARFPL010000024.1"/>
</dbReference>
<dbReference type="PANTHER" id="PTHR34139">
    <property type="entry name" value="UPF0331 PROTEIN MJ0127"/>
    <property type="match status" value="1"/>
</dbReference>
<evidence type="ECO:0000313" key="6">
    <source>
        <dbReference type="EMBL" id="MDF0593570.1"/>
    </source>
</evidence>
<dbReference type="InterPro" id="IPR051813">
    <property type="entry name" value="HepT_RNase_toxin"/>
</dbReference>
<keyword evidence="4" id="KW-0547">Nucleotide-binding</keyword>
<keyword evidence="1" id="KW-0597">Phosphoprotein</keyword>
<keyword evidence="3" id="KW-0540">Nuclease</keyword>
<dbReference type="InterPro" id="IPR008201">
    <property type="entry name" value="HepT-like"/>
</dbReference>
<protein>
    <submittedName>
        <fullName evidence="6">DUF86 domain-containing protein</fullName>
    </submittedName>
</protein>
<organism evidence="6 7">
    <name type="scientific">Candidatus Methanocrinis alkalitolerans</name>
    <dbReference type="NCBI Taxonomy" id="3033395"/>
    <lineage>
        <taxon>Archaea</taxon>
        <taxon>Methanobacteriati</taxon>
        <taxon>Methanobacteriota</taxon>
        <taxon>Stenosarchaea group</taxon>
        <taxon>Methanomicrobia</taxon>
        <taxon>Methanotrichales</taxon>
        <taxon>Methanotrichaceae</taxon>
        <taxon>Methanocrinis</taxon>
    </lineage>
</organism>
<keyword evidence="7" id="KW-1185">Reference proteome</keyword>
<evidence type="ECO:0000256" key="1">
    <source>
        <dbReference type="ARBA" id="ARBA00022553"/>
    </source>
</evidence>